<dbReference type="CDD" id="cd13542">
    <property type="entry name" value="PBP2_FutA1_ilke"/>
    <property type="match status" value="1"/>
</dbReference>
<proteinExistence type="inferred from homology"/>
<feature type="binding site" evidence="3">
    <location>
        <position position="221"/>
    </location>
    <ligand>
        <name>Fe cation</name>
        <dbReference type="ChEBI" id="CHEBI:24875"/>
    </ligand>
</feature>
<dbReference type="AlphaFoldDB" id="A0A0P6VKV6"/>
<evidence type="ECO:0000256" key="1">
    <source>
        <dbReference type="ARBA" id="ARBA00008520"/>
    </source>
</evidence>
<dbReference type="Pfam" id="PF13343">
    <property type="entry name" value="SBP_bac_6"/>
    <property type="match status" value="1"/>
</dbReference>
<reference evidence="5 6" key="1">
    <citation type="submission" date="2015-09" db="EMBL/GenBank/DDBJ databases">
        <authorList>
            <person name="Jackson K.R."/>
            <person name="Lunt B.L."/>
            <person name="Fisher J.N.B."/>
            <person name="Gardner A.V."/>
            <person name="Bailey M.E."/>
            <person name="Deus L.M."/>
            <person name="Earl A.S."/>
            <person name="Gibby P.D."/>
            <person name="Hartmann K.A."/>
            <person name="Liu J.E."/>
            <person name="Manci A.M."/>
            <person name="Nielsen D.A."/>
            <person name="Solomon M.B."/>
            <person name="Breakwell D.P."/>
            <person name="Burnett S.H."/>
            <person name="Grose J.H."/>
        </authorList>
    </citation>
    <scope>NUCLEOTIDE SEQUENCE [LARGE SCALE GENOMIC DNA]</scope>
    <source>
        <strain evidence="5 6">16</strain>
    </source>
</reference>
<gene>
    <name evidence="5" type="ORF">ABB55_05815</name>
</gene>
<feature type="binding site" evidence="3">
    <location>
        <position position="220"/>
    </location>
    <ligand>
        <name>Fe cation</name>
        <dbReference type="ChEBI" id="CHEBI:24875"/>
    </ligand>
</feature>
<evidence type="ECO:0000313" key="6">
    <source>
        <dbReference type="Proteomes" id="UP000048984"/>
    </source>
</evidence>
<dbReference type="EMBL" id="LJYW01000001">
    <property type="protein sequence ID" value="KPL51805.1"/>
    <property type="molecule type" value="Genomic_DNA"/>
</dbReference>
<dbReference type="STRING" id="665126.ABB55_05815"/>
<evidence type="ECO:0000256" key="2">
    <source>
        <dbReference type="ARBA" id="ARBA00022729"/>
    </source>
</evidence>
<keyword evidence="6" id="KW-1185">Reference proteome</keyword>
<dbReference type="PANTHER" id="PTHR30006">
    <property type="entry name" value="THIAMINE-BINDING PERIPLASMIC PROTEIN-RELATED"/>
    <property type="match status" value="1"/>
</dbReference>
<dbReference type="Proteomes" id="UP000048984">
    <property type="component" value="Unassembled WGS sequence"/>
</dbReference>
<evidence type="ECO:0000313" key="5">
    <source>
        <dbReference type="EMBL" id="KPL51805.1"/>
    </source>
</evidence>
<keyword evidence="3" id="KW-0479">Metal-binding</keyword>
<evidence type="ECO:0000256" key="4">
    <source>
        <dbReference type="SAM" id="SignalP"/>
    </source>
</evidence>
<dbReference type="InterPro" id="IPR026045">
    <property type="entry name" value="Ferric-bd"/>
</dbReference>
<name>A0A0P6VKV6_9HYPH</name>
<dbReference type="GO" id="GO:0030288">
    <property type="term" value="C:outer membrane-bounded periplasmic space"/>
    <property type="evidence" value="ECO:0007669"/>
    <property type="project" value="TreeGrafter"/>
</dbReference>
<dbReference type="SUPFAM" id="SSF53850">
    <property type="entry name" value="Periplasmic binding protein-like II"/>
    <property type="match status" value="1"/>
</dbReference>
<accession>A0A0P6VKV6</accession>
<evidence type="ECO:0000256" key="3">
    <source>
        <dbReference type="PIRSR" id="PIRSR002825-1"/>
    </source>
</evidence>
<dbReference type="PIRSF" id="PIRSF002825">
    <property type="entry name" value="CfbpA"/>
    <property type="match status" value="1"/>
</dbReference>
<organism evidence="5 6">
    <name type="scientific">Prosthecodimorpha hirschii</name>
    <dbReference type="NCBI Taxonomy" id="665126"/>
    <lineage>
        <taxon>Bacteria</taxon>
        <taxon>Pseudomonadati</taxon>
        <taxon>Pseudomonadota</taxon>
        <taxon>Alphaproteobacteria</taxon>
        <taxon>Hyphomicrobiales</taxon>
        <taxon>Ancalomicrobiaceae</taxon>
        <taxon>Prosthecodimorpha</taxon>
    </lineage>
</organism>
<comment type="similarity">
    <text evidence="1">Belongs to the bacterial solute-binding protein 1 family.</text>
</comment>
<protein>
    <submittedName>
        <fullName evidence="5">Iron ABC transporter substrate-binding protein</fullName>
    </submittedName>
</protein>
<feature type="chain" id="PRO_5006131599" evidence="4">
    <location>
        <begin position="26"/>
        <end position="345"/>
    </location>
</feature>
<sequence>MSYNWATRLGAGFAMVIATAGAAAAAEVNVYTYREQPLIQPIFDQFTKETGIRVNVVFSNKGLEERIRAEGAASPADLFIAVDAAILEKAKAMGIGQPIKSAAVDKAVPAQFRDHDGTWVGLTYRARIFYVSKERVKDTSLTYADLADPKWKGKLCVRSGQHPYNIALIASMITHLGADKTEAWLKGFKQNLAAKPSGNDRSQVKAVYSGECDIGVGNTYYYGLMATNDKEPEQKEWAKSVRVVMPTFASGGSHVNISGALLAKNAPNRDAAQKLIEFMVGGEAQKLYAELNFEYPVVAGVAPTPLIADLGKLEADKASFAEIAKNRTKASELVDKVGFDDGPGS</sequence>
<keyword evidence="2 4" id="KW-0732">Signal</keyword>
<keyword evidence="3" id="KW-0408">Iron</keyword>
<feature type="signal peptide" evidence="4">
    <location>
        <begin position="1"/>
        <end position="25"/>
    </location>
</feature>
<comment type="caution">
    <text evidence="5">The sequence shown here is derived from an EMBL/GenBank/DDBJ whole genome shotgun (WGS) entry which is preliminary data.</text>
</comment>
<dbReference type="Gene3D" id="3.40.190.10">
    <property type="entry name" value="Periplasmic binding protein-like II"/>
    <property type="match status" value="2"/>
</dbReference>
<dbReference type="PANTHER" id="PTHR30006:SF15">
    <property type="entry name" value="IRON-UTILIZATION PERIPLASMIC PROTEIN"/>
    <property type="match status" value="1"/>
</dbReference>
<reference evidence="5 6" key="2">
    <citation type="submission" date="2015-10" db="EMBL/GenBank/DDBJ databases">
        <title>Draft Genome Sequence of Prosthecomicrobium hirschii ATCC 27832.</title>
        <authorList>
            <person name="Daniel J."/>
            <person name="Givan S.A."/>
            <person name="Brun Y.V."/>
            <person name="Brown P.J."/>
        </authorList>
    </citation>
    <scope>NUCLEOTIDE SEQUENCE [LARGE SCALE GENOMIC DNA]</scope>
    <source>
        <strain evidence="5 6">16</strain>
    </source>
</reference>
<dbReference type="RefSeq" id="WP_054357968.1">
    <property type="nucleotide sequence ID" value="NZ_LJYW01000001.1"/>
</dbReference>
<dbReference type="GO" id="GO:0046872">
    <property type="term" value="F:metal ion binding"/>
    <property type="evidence" value="ECO:0007669"/>
    <property type="project" value="UniProtKB-KW"/>
</dbReference>